<gene>
    <name evidence="1" type="ORF">PL921480198</name>
</gene>
<keyword evidence="2" id="KW-1185">Reference proteome</keyword>
<reference evidence="2" key="1">
    <citation type="submission" date="2015-10" db="EMBL/GenBank/DDBJ databases">
        <authorList>
            <person name="Regsiter A."/>
            <person name="william w."/>
        </authorList>
    </citation>
    <scope>NUCLEOTIDE SEQUENCE [LARGE SCALE GENOMIC DNA]</scope>
</reference>
<evidence type="ECO:0000313" key="2">
    <source>
        <dbReference type="Proteomes" id="UP000184315"/>
    </source>
</evidence>
<dbReference type="EMBL" id="CZDF01000188">
    <property type="protein sequence ID" value="CUR36088.1"/>
    <property type="molecule type" value="Genomic_DNA"/>
</dbReference>
<dbReference type="Proteomes" id="UP000184315">
    <property type="component" value="Unassembled WGS sequence"/>
</dbReference>
<sequence length="40" mass="4771">MKLQRLAKLEKNLAWMFPRNKNSNGGSFEEFEILKETSER</sequence>
<dbReference type="AlphaFoldDB" id="A0A1J1LU12"/>
<proteinExistence type="predicted"/>
<protein>
    <submittedName>
        <fullName evidence="1">Uncharacterized protein</fullName>
    </submittedName>
</protein>
<evidence type="ECO:0000313" key="1">
    <source>
        <dbReference type="EMBL" id="CUR36088.1"/>
    </source>
</evidence>
<dbReference type="STRING" id="671072.PL921480198"/>
<accession>A0A1J1LU12</accession>
<organism evidence="1 2">
    <name type="scientific">Planktothrix tepida PCC 9214</name>
    <dbReference type="NCBI Taxonomy" id="671072"/>
    <lineage>
        <taxon>Bacteria</taxon>
        <taxon>Bacillati</taxon>
        <taxon>Cyanobacteriota</taxon>
        <taxon>Cyanophyceae</taxon>
        <taxon>Oscillatoriophycideae</taxon>
        <taxon>Oscillatoriales</taxon>
        <taxon>Microcoleaceae</taxon>
        <taxon>Planktothrix</taxon>
    </lineage>
</organism>
<name>A0A1J1LU12_9CYAN</name>